<dbReference type="PANTHER" id="PTHR43090">
    <property type="entry name" value="1-(5-PHOSPHORIBOSYL)-5-[(5-PHOSPHORIBOSYLAMINO)METHYLIDENEAMINO] IMIDAZOLE-4-CARBOXAMIDE ISOMERASE"/>
    <property type="match status" value="1"/>
</dbReference>
<dbReference type="FunFam" id="3.20.20.70:FF:000110">
    <property type="entry name" value="1-(5-phosphoribosyl)-5-[(5-phosphoribosylamino)methylideneamino] imidazole-4-carboxamide isomerase, chloroplastic"/>
    <property type="match status" value="1"/>
</dbReference>
<evidence type="ECO:0000256" key="9">
    <source>
        <dbReference type="ARBA" id="ARBA00030547"/>
    </source>
</evidence>
<dbReference type="InterPro" id="IPR011858">
    <property type="entry name" value="His6/HISN3"/>
</dbReference>
<dbReference type="Proteomes" id="UP001140074">
    <property type="component" value="Unassembled WGS sequence"/>
</dbReference>
<evidence type="ECO:0000256" key="4">
    <source>
        <dbReference type="ARBA" id="ARBA00012550"/>
    </source>
</evidence>
<evidence type="ECO:0000313" key="14">
    <source>
        <dbReference type="Proteomes" id="UP001140074"/>
    </source>
</evidence>
<dbReference type="NCBIfam" id="TIGR02129">
    <property type="entry name" value="hisA_euk"/>
    <property type="match status" value="1"/>
</dbReference>
<evidence type="ECO:0000256" key="11">
    <source>
        <dbReference type="RuleBase" id="RU003657"/>
    </source>
</evidence>
<dbReference type="PANTHER" id="PTHR43090:SF2">
    <property type="entry name" value="1-(5-PHOSPHORIBOSYL)-5-[(5-PHOSPHORIBOSYLAMINO)METHYLIDENEAMINO] IMIDAZOLE-4-CARBOXAMIDE ISOMERASE"/>
    <property type="match status" value="1"/>
</dbReference>
<keyword evidence="8 12" id="KW-0413">Isomerase</keyword>
<accession>A0A9W8ITV0</accession>
<proteinExistence type="inferred from homology"/>
<keyword evidence="6 11" id="KW-0028">Amino-acid biosynthesis</keyword>
<dbReference type="CDD" id="cd04723">
    <property type="entry name" value="HisA_HisF"/>
    <property type="match status" value="1"/>
</dbReference>
<organism evidence="13 14">
    <name type="scientific">Coemansia aciculifera</name>
    <dbReference type="NCBI Taxonomy" id="417176"/>
    <lineage>
        <taxon>Eukaryota</taxon>
        <taxon>Fungi</taxon>
        <taxon>Fungi incertae sedis</taxon>
        <taxon>Zoopagomycota</taxon>
        <taxon>Kickxellomycotina</taxon>
        <taxon>Kickxellomycetes</taxon>
        <taxon>Kickxellales</taxon>
        <taxon>Kickxellaceae</taxon>
        <taxon>Coemansia</taxon>
    </lineage>
</organism>
<dbReference type="EC" id="5.3.1.16" evidence="4 12"/>
<evidence type="ECO:0000256" key="1">
    <source>
        <dbReference type="ARBA" id="ARBA00000901"/>
    </source>
</evidence>
<evidence type="ECO:0000256" key="8">
    <source>
        <dbReference type="ARBA" id="ARBA00023235"/>
    </source>
</evidence>
<comment type="catalytic activity">
    <reaction evidence="1 12">
        <text>1-(5-phospho-beta-D-ribosyl)-5-[(5-phospho-beta-D-ribosylamino)methylideneamino]imidazole-4-carboxamide = 5-[(5-phospho-1-deoxy-D-ribulos-1-ylimino)methylamino]-1-(5-phospho-beta-D-ribosyl)imidazole-4-carboxamide</text>
        <dbReference type="Rhea" id="RHEA:15469"/>
        <dbReference type="ChEBI" id="CHEBI:58435"/>
        <dbReference type="ChEBI" id="CHEBI:58525"/>
        <dbReference type="EC" id="5.3.1.16"/>
    </reaction>
</comment>
<dbReference type="AlphaFoldDB" id="A0A9W8ITV0"/>
<dbReference type="Pfam" id="PF00977">
    <property type="entry name" value="His_biosynth"/>
    <property type="match status" value="1"/>
</dbReference>
<keyword evidence="14" id="KW-1185">Reference proteome</keyword>
<sequence length="258" mass="27902">MTHSQFRPCIDLHDGQVKQIVGGTLHDNSANLQTNFVSTLSSTYYAQLYRDNELSGGHVIMLGPGNEQAAIDALQAWPQGLQVGGGITIDNAQLWLDRGASKVIVTSWLFPRGSFSADRLKTLSDLIGRDRLVVDLSCRRNGDGWVVAMDRWQTLTDMRIDRETIQMLSGFCSEFLVHAADIEGLCGGIDEMLVEALGRLSPIPVTYAGGASTIADLGLVNRLSNGRVDLTIGSALDIFGGKGVTFAECVEWNKTGSV</sequence>
<dbReference type="GO" id="GO:0000105">
    <property type="term" value="P:L-histidine biosynthetic process"/>
    <property type="evidence" value="ECO:0007669"/>
    <property type="project" value="UniProtKB-KW"/>
</dbReference>
<keyword evidence="7 11" id="KW-0368">Histidine biosynthesis</keyword>
<evidence type="ECO:0000256" key="12">
    <source>
        <dbReference type="RuleBase" id="RU364022"/>
    </source>
</evidence>
<dbReference type="GO" id="GO:0000162">
    <property type="term" value="P:L-tryptophan biosynthetic process"/>
    <property type="evidence" value="ECO:0007669"/>
    <property type="project" value="TreeGrafter"/>
</dbReference>
<comment type="caution">
    <text evidence="13">The sequence shown here is derived from an EMBL/GenBank/DDBJ whole genome shotgun (WGS) entry which is preliminary data.</text>
</comment>
<dbReference type="InterPro" id="IPR044524">
    <property type="entry name" value="Isoase_HisA-like"/>
</dbReference>
<reference evidence="13" key="1">
    <citation type="submission" date="2022-07" db="EMBL/GenBank/DDBJ databases">
        <title>Phylogenomic reconstructions and comparative analyses of Kickxellomycotina fungi.</title>
        <authorList>
            <person name="Reynolds N.K."/>
            <person name="Stajich J.E."/>
            <person name="Barry K."/>
            <person name="Grigoriev I.V."/>
            <person name="Crous P."/>
            <person name="Smith M.E."/>
        </authorList>
    </citation>
    <scope>NUCLEOTIDE SEQUENCE</scope>
    <source>
        <strain evidence="13">RSA 476</strain>
    </source>
</reference>
<dbReference type="GO" id="GO:0003949">
    <property type="term" value="F:1-(5-phosphoribosyl)-5-[(5-phosphoribosylamino)methylideneamino]imidazole-4-carboxamide isomerase activity"/>
    <property type="evidence" value="ECO:0007669"/>
    <property type="project" value="UniProtKB-EC"/>
</dbReference>
<evidence type="ECO:0000256" key="7">
    <source>
        <dbReference type="ARBA" id="ARBA00023102"/>
    </source>
</evidence>
<evidence type="ECO:0000256" key="10">
    <source>
        <dbReference type="ARBA" id="ARBA00031376"/>
    </source>
</evidence>
<gene>
    <name evidence="13" type="primary">HIS6</name>
    <name evidence="13" type="ORF">GGH94_001956</name>
</gene>
<dbReference type="EMBL" id="JANBUY010000051">
    <property type="protein sequence ID" value="KAJ2865824.1"/>
    <property type="molecule type" value="Genomic_DNA"/>
</dbReference>
<dbReference type="GO" id="GO:0005737">
    <property type="term" value="C:cytoplasm"/>
    <property type="evidence" value="ECO:0007669"/>
    <property type="project" value="UniProtKB-SubCell"/>
</dbReference>
<evidence type="ECO:0000256" key="2">
    <source>
        <dbReference type="ARBA" id="ARBA00005133"/>
    </source>
</evidence>
<name>A0A9W8ITV0_9FUNG</name>
<evidence type="ECO:0000313" key="13">
    <source>
        <dbReference type="EMBL" id="KAJ2865824.1"/>
    </source>
</evidence>
<comment type="subcellular location">
    <subcellularLocation>
        <location evidence="12">Cytoplasm</location>
    </subcellularLocation>
</comment>
<keyword evidence="12" id="KW-0963">Cytoplasm</keyword>
<dbReference type="SUPFAM" id="SSF51366">
    <property type="entry name" value="Ribulose-phoshate binding barrel"/>
    <property type="match status" value="1"/>
</dbReference>
<evidence type="ECO:0000256" key="6">
    <source>
        <dbReference type="ARBA" id="ARBA00022605"/>
    </source>
</evidence>
<dbReference type="Gene3D" id="3.20.20.70">
    <property type="entry name" value="Aldolase class I"/>
    <property type="match status" value="1"/>
</dbReference>
<evidence type="ECO:0000256" key="5">
    <source>
        <dbReference type="ARBA" id="ARBA00018464"/>
    </source>
</evidence>
<comment type="similarity">
    <text evidence="3 11">Belongs to the HisA/HisF family.</text>
</comment>
<comment type="pathway">
    <text evidence="2 12">Amino-acid biosynthesis; L-histidine biosynthesis; L-histidine from 5-phospho-alpha-D-ribose 1-diphosphate: step 4/9.</text>
</comment>
<dbReference type="InterPro" id="IPR006062">
    <property type="entry name" value="His_biosynth"/>
</dbReference>
<dbReference type="InterPro" id="IPR011060">
    <property type="entry name" value="RibuloseP-bd_barrel"/>
</dbReference>
<dbReference type="InterPro" id="IPR013785">
    <property type="entry name" value="Aldolase_TIM"/>
</dbReference>
<evidence type="ECO:0000256" key="3">
    <source>
        <dbReference type="ARBA" id="ARBA00009667"/>
    </source>
</evidence>
<protein>
    <recommendedName>
        <fullName evidence="5 12">1-(5-phosphoribosyl)-5-[(5-phosphoribosylamino)methylideneamino] imidazole-4-carboxamide isomerase</fullName>
        <ecNumber evidence="4 12">5.3.1.16</ecNumber>
    </recommendedName>
    <alternativeName>
        <fullName evidence="10 12">5-proFAR isomerase</fullName>
    </alternativeName>
    <alternativeName>
        <fullName evidence="9 12">Phosphoribosylformimino-5-aminoimidazole carboxamide ribotide isomerase</fullName>
    </alternativeName>
</protein>